<dbReference type="Gramene" id="OIT37864">
    <property type="protein sequence ID" value="OIT37864"/>
    <property type="gene ID" value="A4A49_06272"/>
</dbReference>
<sequence>MKFSFMLCTDIHLIVNTIPITANFSSKPTANRNSNRNSGGSRSNNGTSFAFPSRNSQGGNSGSNSTNKNNFNNRSGVTCQLCDKPGHHVKQCRKLLALLNTATGSNSSGSFNNSNRTSSQPRANFTSQAAYSDASWLVGSGASYHVIEDLQNLSLHSDYDESNEVMLGDGCSSGSGPFSDDEENNLDLSSVHQALKYPRWREAMNEELYALQSQGTWTLFPPVPHTMPVGSKWGFQVKYNSDGSVGRYKVRLVAKGFLQRPGFGLIIYLIMYVDDIIITGNNSHHVEDFVTRLGRRFSIKDLGGLNFFLGVEVVRTPTGLFLTQQKYIYEIVEQTNMNDAKPMRTPTASGSCPRLDNGSPLNDPKEYQNIVGSLQYLLLTRPDVAFIVNKLSQFTSSPTTAHWALVKRVLRYLAGTSDLGIYLRKSSPINLHAFSNSD</sequence>
<gene>
    <name evidence="3" type="ORF">A4A49_06272</name>
</gene>
<dbReference type="PANTHER" id="PTHR11439">
    <property type="entry name" value="GAG-POL-RELATED RETROTRANSPOSON"/>
    <property type="match status" value="1"/>
</dbReference>
<feature type="domain" description="Reverse transcriptase Ty1/copia-type" evidence="2">
    <location>
        <begin position="269"/>
        <end position="347"/>
    </location>
</feature>
<evidence type="ECO:0000313" key="3">
    <source>
        <dbReference type="EMBL" id="OIT37864.1"/>
    </source>
</evidence>
<dbReference type="InterPro" id="IPR043502">
    <property type="entry name" value="DNA/RNA_pol_sf"/>
</dbReference>
<dbReference type="AlphaFoldDB" id="A0A314LAP5"/>
<dbReference type="Proteomes" id="UP000187609">
    <property type="component" value="Unassembled WGS sequence"/>
</dbReference>
<dbReference type="InterPro" id="IPR036875">
    <property type="entry name" value="Znf_CCHC_sf"/>
</dbReference>
<dbReference type="GO" id="GO:0008270">
    <property type="term" value="F:zinc ion binding"/>
    <property type="evidence" value="ECO:0007669"/>
    <property type="project" value="InterPro"/>
</dbReference>
<feature type="compositionally biased region" description="Low complexity" evidence="1">
    <location>
        <begin position="53"/>
        <end position="70"/>
    </location>
</feature>
<dbReference type="STRING" id="49451.A0A314LAP5"/>
<dbReference type="EMBL" id="MJEQ01000260">
    <property type="protein sequence ID" value="OIT37864.1"/>
    <property type="molecule type" value="Genomic_DNA"/>
</dbReference>
<comment type="caution">
    <text evidence="3">The sequence shown here is derived from an EMBL/GenBank/DDBJ whole genome shotgun (WGS) entry which is preliminary data.</text>
</comment>
<protein>
    <submittedName>
        <fullName evidence="3">Mitochondrial protein</fullName>
    </submittedName>
</protein>
<name>A0A314LAP5_NICAT</name>
<evidence type="ECO:0000256" key="1">
    <source>
        <dbReference type="SAM" id="MobiDB-lite"/>
    </source>
</evidence>
<feature type="compositionally biased region" description="Low complexity" evidence="1">
    <location>
        <begin position="31"/>
        <end position="46"/>
    </location>
</feature>
<evidence type="ECO:0000313" key="4">
    <source>
        <dbReference type="Proteomes" id="UP000187609"/>
    </source>
</evidence>
<dbReference type="SUPFAM" id="SSF57756">
    <property type="entry name" value="Retrovirus zinc finger-like domains"/>
    <property type="match status" value="1"/>
</dbReference>
<dbReference type="InterPro" id="IPR013103">
    <property type="entry name" value="RVT_2"/>
</dbReference>
<dbReference type="Pfam" id="PF07727">
    <property type="entry name" value="RVT_2"/>
    <property type="match status" value="1"/>
</dbReference>
<evidence type="ECO:0000259" key="2">
    <source>
        <dbReference type="Pfam" id="PF07727"/>
    </source>
</evidence>
<reference evidence="3" key="1">
    <citation type="submission" date="2016-11" db="EMBL/GenBank/DDBJ databases">
        <title>The genome of Nicotiana attenuata.</title>
        <authorList>
            <person name="Xu S."/>
            <person name="Brockmoeller T."/>
            <person name="Gaquerel E."/>
            <person name="Navarro A."/>
            <person name="Kuhl H."/>
            <person name="Gase K."/>
            <person name="Ling Z."/>
            <person name="Zhou W."/>
            <person name="Kreitzer C."/>
            <person name="Stanke M."/>
            <person name="Tang H."/>
            <person name="Lyons E."/>
            <person name="Pandey P."/>
            <person name="Pandey S.P."/>
            <person name="Timmermann B."/>
            <person name="Baldwin I.T."/>
        </authorList>
    </citation>
    <scope>NUCLEOTIDE SEQUENCE [LARGE SCALE GENOMIC DNA]</scope>
    <source>
        <strain evidence="3">UT</strain>
    </source>
</reference>
<accession>A0A314LAP5</accession>
<proteinExistence type="predicted"/>
<dbReference type="SUPFAM" id="SSF56672">
    <property type="entry name" value="DNA/RNA polymerases"/>
    <property type="match status" value="1"/>
</dbReference>
<organism evidence="3 4">
    <name type="scientific">Nicotiana attenuata</name>
    <name type="common">Coyote tobacco</name>
    <dbReference type="NCBI Taxonomy" id="49451"/>
    <lineage>
        <taxon>Eukaryota</taxon>
        <taxon>Viridiplantae</taxon>
        <taxon>Streptophyta</taxon>
        <taxon>Embryophyta</taxon>
        <taxon>Tracheophyta</taxon>
        <taxon>Spermatophyta</taxon>
        <taxon>Magnoliopsida</taxon>
        <taxon>eudicotyledons</taxon>
        <taxon>Gunneridae</taxon>
        <taxon>Pentapetalae</taxon>
        <taxon>asterids</taxon>
        <taxon>lamiids</taxon>
        <taxon>Solanales</taxon>
        <taxon>Solanaceae</taxon>
        <taxon>Nicotianoideae</taxon>
        <taxon>Nicotianeae</taxon>
        <taxon>Nicotiana</taxon>
    </lineage>
</organism>
<feature type="region of interest" description="Disordered" evidence="1">
    <location>
        <begin position="23"/>
        <end position="70"/>
    </location>
</feature>
<dbReference type="GO" id="GO:0003676">
    <property type="term" value="F:nucleic acid binding"/>
    <property type="evidence" value="ECO:0007669"/>
    <property type="project" value="InterPro"/>
</dbReference>
<dbReference type="PANTHER" id="PTHR11439:SF440">
    <property type="entry name" value="INTEGRASE CATALYTIC DOMAIN-CONTAINING PROTEIN"/>
    <property type="match status" value="1"/>
</dbReference>
<keyword evidence="4" id="KW-1185">Reference proteome</keyword>